<evidence type="ECO:0000313" key="3">
    <source>
        <dbReference type="Proteomes" id="UP000053201"/>
    </source>
</evidence>
<dbReference type="GeneID" id="27687589"/>
<dbReference type="EMBL" id="KQ257455">
    <property type="protein sequence ID" value="KND01029.1"/>
    <property type="molecule type" value="Genomic_DNA"/>
</dbReference>
<organism evidence="2 3">
    <name type="scientific">Spizellomyces punctatus (strain DAOM BR117)</name>
    <dbReference type="NCBI Taxonomy" id="645134"/>
    <lineage>
        <taxon>Eukaryota</taxon>
        <taxon>Fungi</taxon>
        <taxon>Fungi incertae sedis</taxon>
        <taxon>Chytridiomycota</taxon>
        <taxon>Chytridiomycota incertae sedis</taxon>
        <taxon>Chytridiomycetes</taxon>
        <taxon>Spizellomycetales</taxon>
        <taxon>Spizellomycetaceae</taxon>
        <taxon>Spizellomyces</taxon>
    </lineage>
</organism>
<proteinExistence type="predicted"/>
<gene>
    <name evidence="2" type="ORF">SPPG_04122</name>
</gene>
<reference evidence="2 3" key="1">
    <citation type="submission" date="2009-08" db="EMBL/GenBank/DDBJ databases">
        <title>The Genome Sequence of Spizellomyces punctatus strain DAOM BR117.</title>
        <authorList>
            <consortium name="The Broad Institute Genome Sequencing Platform"/>
            <person name="Russ C."/>
            <person name="Cuomo C."/>
            <person name="Shea T."/>
            <person name="Young S.K."/>
            <person name="Zeng Q."/>
            <person name="Koehrsen M."/>
            <person name="Haas B."/>
            <person name="Borodovsky M."/>
            <person name="Guigo R."/>
            <person name="Alvarado L."/>
            <person name="Berlin A."/>
            <person name="Bochicchio J."/>
            <person name="Borenstein D."/>
            <person name="Chapman S."/>
            <person name="Chen Z."/>
            <person name="Engels R."/>
            <person name="Freedman E."/>
            <person name="Gellesch M."/>
            <person name="Goldberg J."/>
            <person name="Griggs A."/>
            <person name="Gujja S."/>
            <person name="Heiman D."/>
            <person name="Hepburn T."/>
            <person name="Howarth C."/>
            <person name="Jen D."/>
            <person name="Larson L."/>
            <person name="Lewis B."/>
            <person name="Mehta T."/>
            <person name="Park D."/>
            <person name="Pearson M."/>
            <person name="Roberts A."/>
            <person name="Saif S."/>
            <person name="Shenoy N."/>
            <person name="Sisk P."/>
            <person name="Stolte C."/>
            <person name="Sykes S."/>
            <person name="Thomson T."/>
            <person name="Walk T."/>
            <person name="White J."/>
            <person name="Yandava C."/>
            <person name="Burger G."/>
            <person name="Gray M.W."/>
            <person name="Holland P.W.H."/>
            <person name="King N."/>
            <person name="Lang F.B.F."/>
            <person name="Roger A.J."/>
            <person name="Ruiz-Trillo I."/>
            <person name="Lander E."/>
            <person name="Nusbaum C."/>
        </authorList>
    </citation>
    <scope>NUCLEOTIDE SEQUENCE [LARGE SCALE GENOMIC DNA]</scope>
    <source>
        <strain evidence="2 3">DAOM BR117</strain>
    </source>
</reference>
<keyword evidence="3" id="KW-1185">Reference proteome</keyword>
<protein>
    <submittedName>
        <fullName evidence="2">Uncharacterized protein</fullName>
    </submittedName>
</protein>
<feature type="compositionally biased region" description="Basic and acidic residues" evidence="1">
    <location>
        <begin position="150"/>
        <end position="159"/>
    </location>
</feature>
<evidence type="ECO:0000256" key="1">
    <source>
        <dbReference type="SAM" id="MobiDB-lite"/>
    </source>
</evidence>
<dbReference type="InParanoid" id="A0A0L0HJL5"/>
<feature type="compositionally biased region" description="Low complexity" evidence="1">
    <location>
        <begin position="188"/>
        <end position="199"/>
    </location>
</feature>
<dbReference type="Proteomes" id="UP000053201">
    <property type="component" value="Unassembled WGS sequence"/>
</dbReference>
<feature type="region of interest" description="Disordered" evidence="1">
    <location>
        <begin position="27"/>
        <end position="46"/>
    </location>
</feature>
<sequence>MPAPNQPLELKDEDPEELRLRTENIIKASQQEDAERQKAETELLASETKTDMLRKIAAKEADRAMEAERKRRIAEEGLIHTQEEMLRKQGAQEAIRLEKEEQQRRILEETKAVAMSDAVRRQTQKTAVEEMEQERARRQSAEDLSLVPESQRDLKRQVEQDVVQNFAVKHPSTPLAGTPSTYSYGPAPRSVSTVPRSSVGGDSDSTGIHNEVQEQQGGSVKVGSK</sequence>
<feature type="compositionally biased region" description="Polar residues" evidence="1">
    <location>
        <begin position="203"/>
        <end position="218"/>
    </location>
</feature>
<dbReference type="AlphaFoldDB" id="A0A0L0HJL5"/>
<feature type="region of interest" description="Disordered" evidence="1">
    <location>
        <begin position="117"/>
        <end position="225"/>
    </location>
</feature>
<dbReference type="eggNOG" id="ENOG502T21T">
    <property type="taxonomic scope" value="Eukaryota"/>
</dbReference>
<name>A0A0L0HJL5_SPIPD</name>
<evidence type="ECO:0000313" key="2">
    <source>
        <dbReference type="EMBL" id="KND01029.1"/>
    </source>
</evidence>
<dbReference type="OrthoDB" id="2116910at2759"/>
<accession>A0A0L0HJL5</accession>
<dbReference type="VEuPathDB" id="FungiDB:SPPG_04122"/>
<dbReference type="RefSeq" id="XP_016609068.1">
    <property type="nucleotide sequence ID" value="XM_016752368.1"/>
</dbReference>